<sequence>MNALRKLLVPGSLLLVPLALVGCSADTGKGEPAKAKSSDTVVYEADYPAYDSLDDIVGTADVIVRGTVVDSRVTESKPEVSTEGDPLTNPQAGLSAEEAAETDPVVITVSTVKVSEVLSGPGKVAVGDTVEVSQLGGTLDGVAFEEQSTTTLSKDGTEYVLMLADHGEAAPYDLLNPEQALYTVEGEEQVEPVAEEGFDDIGTVDELAETAEAAEETVRQ</sequence>
<feature type="signal peptide" evidence="2">
    <location>
        <begin position="1"/>
        <end position="21"/>
    </location>
</feature>
<name>A0ABW6LIK4_9ACTN</name>
<evidence type="ECO:0000256" key="1">
    <source>
        <dbReference type="SAM" id="MobiDB-lite"/>
    </source>
</evidence>
<evidence type="ECO:0000313" key="4">
    <source>
        <dbReference type="Proteomes" id="UP001601288"/>
    </source>
</evidence>
<protein>
    <recommendedName>
        <fullName evidence="5">Lipoprotein</fullName>
    </recommendedName>
</protein>
<dbReference type="RefSeq" id="WP_358280073.1">
    <property type="nucleotide sequence ID" value="NZ_JBEYGJ010000007.1"/>
</dbReference>
<keyword evidence="4" id="KW-1185">Reference proteome</keyword>
<reference evidence="3 4" key="1">
    <citation type="submission" date="2024-10" db="EMBL/GenBank/DDBJ databases">
        <title>The Natural Products Discovery Center: Release of the First 8490 Sequenced Strains for Exploring Actinobacteria Biosynthetic Diversity.</title>
        <authorList>
            <person name="Kalkreuter E."/>
            <person name="Kautsar S.A."/>
            <person name="Yang D."/>
            <person name="Bader C.D."/>
            <person name="Teijaro C.N."/>
            <person name="Fluegel L."/>
            <person name="Davis C.M."/>
            <person name="Simpson J.R."/>
            <person name="Lauterbach L."/>
            <person name="Steele A.D."/>
            <person name="Gui C."/>
            <person name="Meng S."/>
            <person name="Li G."/>
            <person name="Viehrig K."/>
            <person name="Ye F."/>
            <person name="Su P."/>
            <person name="Kiefer A.F."/>
            <person name="Nichols A."/>
            <person name="Cepeda A.J."/>
            <person name="Yan W."/>
            <person name="Fan B."/>
            <person name="Jiang Y."/>
            <person name="Adhikari A."/>
            <person name="Zheng C.-J."/>
            <person name="Schuster L."/>
            <person name="Cowan T.M."/>
            <person name="Smanski M.J."/>
            <person name="Chevrette M.G."/>
            <person name="De Carvalho L.P.S."/>
            <person name="Shen B."/>
        </authorList>
    </citation>
    <scope>NUCLEOTIDE SEQUENCE [LARGE SCALE GENOMIC DNA]</scope>
    <source>
        <strain evidence="3 4">NPDC007066</strain>
    </source>
</reference>
<evidence type="ECO:0008006" key="5">
    <source>
        <dbReference type="Google" id="ProtNLM"/>
    </source>
</evidence>
<evidence type="ECO:0000313" key="3">
    <source>
        <dbReference type="EMBL" id="MFE9227694.1"/>
    </source>
</evidence>
<dbReference type="EMBL" id="JBIAFP010000014">
    <property type="protein sequence ID" value="MFE9227694.1"/>
    <property type="molecule type" value="Genomic_DNA"/>
</dbReference>
<feature type="region of interest" description="Disordered" evidence="1">
    <location>
        <begin position="73"/>
        <end position="100"/>
    </location>
</feature>
<organism evidence="3 4">
    <name type="scientific">Streptomyces massasporeus</name>
    <dbReference type="NCBI Taxonomy" id="67324"/>
    <lineage>
        <taxon>Bacteria</taxon>
        <taxon>Bacillati</taxon>
        <taxon>Actinomycetota</taxon>
        <taxon>Actinomycetes</taxon>
        <taxon>Kitasatosporales</taxon>
        <taxon>Streptomycetaceae</taxon>
        <taxon>Streptomyces</taxon>
    </lineage>
</organism>
<dbReference type="Proteomes" id="UP001601288">
    <property type="component" value="Unassembled WGS sequence"/>
</dbReference>
<dbReference type="PROSITE" id="PS51257">
    <property type="entry name" value="PROKAR_LIPOPROTEIN"/>
    <property type="match status" value="1"/>
</dbReference>
<feature type="chain" id="PRO_5045301294" description="Lipoprotein" evidence="2">
    <location>
        <begin position="22"/>
        <end position="220"/>
    </location>
</feature>
<accession>A0ABW6LIK4</accession>
<proteinExistence type="predicted"/>
<gene>
    <name evidence="3" type="ORF">ACFYM3_24290</name>
</gene>
<keyword evidence="2" id="KW-0732">Signal</keyword>
<comment type="caution">
    <text evidence="3">The sequence shown here is derived from an EMBL/GenBank/DDBJ whole genome shotgun (WGS) entry which is preliminary data.</text>
</comment>
<evidence type="ECO:0000256" key="2">
    <source>
        <dbReference type="SAM" id="SignalP"/>
    </source>
</evidence>